<name>A0AAW0AWI9_9AGAR</name>
<protein>
    <submittedName>
        <fullName evidence="1">Uncharacterized protein</fullName>
    </submittedName>
</protein>
<reference evidence="1 2" key="1">
    <citation type="journal article" date="2024" name="J Genomics">
        <title>Draft genome sequencing and assembly of Favolaschia claudopus CIRM-BRFM 2984 isolated from oak limbs.</title>
        <authorList>
            <person name="Navarro D."/>
            <person name="Drula E."/>
            <person name="Chaduli D."/>
            <person name="Cazenave R."/>
            <person name="Ahrendt S."/>
            <person name="Wang J."/>
            <person name="Lipzen A."/>
            <person name="Daum C."/>
            <person name="Barry K."/>
            <person name="Grigoriev I.V."/>
            <person name="Favel A."/>
            <person name="Rosso M.N."/>
            <person name="Martin F."/>
        </authorList>
    </citation>
    <scope>NUCLEOTIDE SEQUENCE [LARGE SCALE GENOMIC DNA]</scope>
    <source>
        <strain evidence="1 2">CIRM-BRFM 2984</strain>
    </source>
</reference>
<dbReference type="EMBL" id="JAWWNJ010000048">
    <property type="protein sequence ID" value="KAK7017387.1"/>
    <property type="molecule type" value="Genomic_DNA"/>
</dbReference>
<dbReference type="AlphaFoldDB" id="A0AAW0AWI9"/>
<evidence type="ECO:0000313" key="1">
    <source>
        <dbReference type="EMBL" id="KAK7017387.1"/>
    </source>
</evidence>
<gene>
    <name evidence="1" type="ORF">R3P38DRAFT_1325299</name>
</gene>
<proteinExistence type="predicted"/>
<comment type="caution">
    <text evidence="1">The sequence shown here is derived from an EMBL/GenBank/DDBJ whole genome shotgun (WGS) entry which is preliminary data.</text>
</comment>
<keyword evidence="2" id="KW-1185">Reference proteome</keyword>
<dbReference type="Proteomes" id="UP001362999">
    <property type="component" value="Unassembled WGS sequence"/>
</dbReference>
<sequence>MFLPAYSAYAVLGSAKSHRACSYELSLTSSICSRSIVSMQGAGSDGEGAGLCTRALAHPRQAVAINRPLIKSIAHRFSGKMLSPEPQAQTHAKPVHVPPPLLNDLTTFWTRRPLSPFLARRLDVCLKREKGATAASWYLSVLYDICQSVTLFSDRSRALMFGRDLTVCAGPRMLPNRPSFGGALCMQLGRLPRVSDELMCPHSRWEFGMRSKYTDSHL</sequence>
<evidence type="ECO:0000313" key="2">
    <source>
        <dbReference type="Proteomes" id="UP001362999"/>
    </source>
</evidence>
<organism evidence="1 2">
    <name type="scientific">Favolaschia claudopus</name>
    <dbReference type="NCBI Taxonomy" id="2862362"/>
    <lineage>
        <taxon>Eukaryota</taxon>
        <taxon>Fungi</taxon>
        <taxon>Dikarya</taxon>
        <taxon>Basidiomycota</taxon>
        <taxon>Agaricomycotina</taxon>
        <taxon>Agaricomycetes</taxon>
        <taxon>Agaricomycetidae</taxon>
        <taxon>Agaricales</taxon>
        <taxon>Marasmiineae</taxon>
        <taxon>Mycenaceae</taxon>
        <taxon>Favolaschia</taxon>
    </lineage>
</organism>
<accession>A0AAW0AWI9</accession>